<dbReference type="Pfam" id="PF00210">
    <property type="entry name" value="Ferritin"/>
    <property type="match status" value="1"/>
</dbReference>
<accession>A0A2U8FLG9</accession>
<name>A0A2U8FLG9_9PAST</name>
<evidence type="ECO:0000256" key="1">
    <source>
        <dbReference type="ARBA" id="ARBA00009497"/>
    </source>
</evidence>
<dbReference type="PROSITE" id="PS00818">
    <property type="entry name" value="DPS_1"/>
    <property type="match status" value="1"/>
</dbReference>
<dbReference type="PANTHER" id="PTHR42932:SF1">
    <property type="entry name" value="GENERAL STRESS PROTEIN 20U"/>
    <property type="match status" value="1"/>
</dbReference>
<reference evidence="5" key="1">
    <citation type="submission" date="2018-05" db="EMBL/GenBank/DDBJ databases">
        <title>Complete genome sequence of Actinobacillus porcitonsillarum reference strain 9953L55 (CCUG 46996).</title>
        <authorList>
            <person name="Dona V."/>
            <person name="Perreten V."/>
        </authorList>
    </citation>
    <scope>NUCLEOTIDE SEQUENCE [LARGE SCALE GENOMIC DNA]</scope>
    <source>
        <strain evidence="5">9953L55</strain>
    </source>
</reference>
<dbReference type="Proteomes" id="UP000244920">
    <property type="component" value="Chromosome"/>
</dbReference>
<dbReference type="PRINTS" id="PR01346">
    <property type="entry name" value="HELNAPAPROT"/>
</dbReference>
<feature type="domain" description="Ferritin/DPS" evidence="3">
    <location>
        <begin position="18"/>
        <end position="153"/>
    </location>
</feature>
<comment type="similarity">
    <text evidence="1 2">Belongs to the Dps family.</text>
</comment>
<dbReference type="PROSITE" id="PS00819">
    <property type="entry name" value="DPS_2"/>
    <property type="match status" value="1"/>
</dbReference>
<dbReference type="EMBL" id="CP029206">
    <property type="protein sequence ID" value="AWI51747.1"/>
    <property type="molecule type" value="Genomic_DNA"/>
</dbReference>
<dbReference type="PANTHER" id="PTHR42932">
    <property type="entry name" value="GENERAL STRESS PROTEIN 20U"/>
    <property type="match status" value="1"/>
</dbReference>
<dbReference type="InterPro" id="IPR023188">
    <property type="entry name" value="DPS_DNA-bd_CS"/>
</dbReference>
<keyword evidence="5" id="KW-1185">Reference proteome</keyword>
<dbReference type="PIRSF" id="PIRSF005900">
    <property type="entry name" value="Dps"/>
    <property type="match status" value="1"/>
</dbReference>
<evidence type="ECO:0000313" key="5">
    <source>
        <dbReference type="Proteomes" id="UP000244920"/>
    </source>
</evidence>
<sequence length="162" mass="18231">MSLNHIGINTESAEKLAKELNGLLATYQVFYMNVRGYHWNIKGVNFFELHAKFEEIYDDLVVKIDEIAERILTLGHTPSNAYSEYLKTSRIQEHVNATTASQCLTGTLEGFKTLLIQQREILNLASEADDEGTASQMSDYIKEQEKLIWMFSASAACGVCQG</sequence>
<dbReference type="RefSeq" id="WP_005819721.1">
    <property type="nucleotide sequence ID" value="NZ_CP029206.1"/>
</dbReference>
<dbReference type="InterPro" id="IPR008331">
    <property type="entry name" value="Ferritin_DPS_dom"/>
</dbReference>
<protein>
    <submittedName>
        <fullName evidence="4">DNA starvation/stationary phase protection protein</fullName>
    </submittedName>
</protein>
<dbReference type="Gene3D" id="1.20.1260.10">
    <property type="match status" value="1"/>
</dbReference>
<evidence type="ECO:0000259" key="3">
    <source>
        <dbReference type="Pfam" id="PF00210"/>
    </source>
</evidence>
<dbReference type="GO" id="GO:0008199">
    <property type="term" value="F:ferric iron binding"/>
    <property type="evidence" value="ECO:0007669"/>
    <property type="project" value="InterPro"/>
</dbReference>
<dbReference type="InterPro" id="IPR012347">
    <property type="entry name" value="Ferritin-like"/>
</dbReference>
<organism evidence="4 5">
    <name type="scientific">Actinobacillus porcitonsillarum</name>
    <dbReference type="NCBI Taxonomy" id="189834"/>
    <lineage>
        <taxon>Bacteria</taxon>
        <taxon>Pseudomonadati</taxon>
        <taxon>Pseudomonadota</taxon>
        <taxon>Gammaproteobacteria</taxon>
        <taxon>Pasteurellales</taxon>
        <taxon>Pasteurellaceae</taxon>
        <taxon>Actinobacillus</taxon>
    </lineage>
</organism>
<proteinExistence type="inferred from homology"/>
<dbReference type="InterPro" id="IPR009078">
    <property type="entry name" value="Ferritin-like_SF"/>
</dbReference>
<dbReference type="CDD" id="cd01043">
    <property type="entry name" value="DPS"/>
    <property type="match status" value="1"/>
</dbReference>
<dbReference type="InterPro" id="IPR002177">
    <property type="entry name" value="DPS_DNA-bd"/>
</dbReference>
<dbReference type="GO" id="GO:0016722">
    <property type="term" value="F:oxidoreductase activity, acting on metal ions"/>
    <property type="evidence" value="ECO:0007669"/>
    <property type="project" value="InterPro"/>
</dbReference>
<evidence type="ECO:0000313" key="4">
    <source>
        <dbReference type="EMBL" id="AWI51747.1"/>
    </source>
</evidence>
<dbReference type="KEGG" id="apor:DDU33_09745"/>
<dbReference type="AlphaFoldDB" id="A0A2U8FLG9"/>
<dbReference type="SUPFAM" id="SSF47240">
    <property type="entry name" value="Ferritin-like"/>
    <property type="match status" value="1"/>
</dbReference>
<gene>
    <name evidence="4" type="ORF">DDU33_09745</name>
</gene>
<evidence type="ECO:0000256" key="2">
    <source>
        <dbReference type="RuleBase" id="RU003875"/>
    </source>
</evidence>